<sequence>MFQMVDWGASRCALLCCIIFLPVCLVYAMISVPADRSGLLILWVLDAPATRLHRSPQHHYTGAFSFIFSPFSIQGYFVPFGFWQSLFLVSSRPLQNRPRWGCNCNLVFHVGGFGVRVCMFSTFFFSQPTVTTVYIEYIRRGETRRRGLCLGLIGYFCSVPRWLTSGLVGEM</sequence>
<feature type="transmembrane region" description="Helical" evidence="1">
    <location>
        <begin position="12"/>
        <end position="30"/>
    </location>
</feature>
<name>A0A4S2MUP1_9PEZI</name>
<dbReference type="Proteomes" id="UP000298138">
    <property type="component" value="Unassembled WGS sequence"/>
</dbReference>
<accession>A0A4S2MUP1</accession>
<dbReference type="InParanoid" id="A0A4S2MUP1"/>
<dbReference type="AlphaFoldDB" id="A0A4S2MUP1"/>
<keyword evidence="1" id="KW-1133">Transmembrane helix</keyword>
<organism evidence="2 3">
    <name type="scientific">Ascodesmis nigricans</name>
    <dbReference type="NCBI Taxonomy" id="341454"/>
    <lineage>
        <taxon>Eukaryota</taxon>
        <taxon>Fungi</taxon>
        <taxon>Dikarya</taxon>
        <taxon>Ascomycota</taxon>
        <taxon>Pezizomycotina</taxon>
        <taxon>Pezizomycetes</taxon>
        <taxon>Pezizales</taxon>
        <taxon>Ascodesmidaceae</taxon>
        <taxon>Ascodesmis</taxon>
    </lineage>
</organism>
<keyword evidence="1" id="KW-0812">Transmembrane</keyword>
<evidence type="ECO:0000256" key="1">
    <source>
        <dbReference type="SAM" id="Phobius"/>
    </source>
</evidence>
<keyword evidence="1" id="KW-0472">Membrane</keyword>
<proteinExistence type="predicted"/>
<gene>
    <name evidence="2" type="ORF">EX30DRAFT_56438</name>
</gene>
<dbReference type="EMBL" id="ML220125">
    <property type="protein sequence ID" value="TGZ80302.1"/>
    <property type="molecule type" value="Genomic_DNA"/>
</dbReference>
<feature type="transmembrane region" description="Helical" evidence="1">
    <location>
        <begin position="64"/>
        <end position="86"/>
    </location>
</feature>
<protein>
    <submittedName>
        <fullName evidence="2">Uncharacterized protein</fullName>
    </submittedName>
</protein>
<evidence type="ECO:0000313" key="3">
    <source>
        <dbReference type="Proteomes" id="UP000298138"/>
    </source>
</evidence>
<evidence type="ECO:0000313" key="2">
    <source>
        <dbReference type="EMBL" id="TGZ80302.1"/>
    </source>
</evidence>
<reference evidence="2 3" key="1">
    <citation type="submission" date="2019-04" db="EMBL/GenBank/DDBJ databases">
        <title>Comparative genomics and transcriptomics to analyze fruiting body development in filamentous ascomycetes.</title>
        <authorList>
            <consortium name="DOE Joint Genome Institute"/>
            <person name="Lutkenhaus R."/>
            <person name="Traeger S."/>
            <person name="Breuer J."/>
            <person name="Kuo A."/>
            <person name="Lipzen A."/>
            <person name="Pangilinan J."/>
            <person name="Dilworth D."/>
            <person name="Sandor L."/>
            <person name="Poggeler S."/>
            <person name="Barry K."/>
            <person name="Grigoriev I.V."/>
            <person name="Nowrousian M."/>
        </authorList>
    </citation>
    <scope>NUCLEOTIDE SEQUENCE [LARGE SCALE GENOMIC DNA]</scope>
    <source>
        <strain evidence="2 3">CBS 389.68</strain>
    </source>
</reference>
<feature type="transmembrane region" description="Helical" evidence="1">
    <location>
        <begin position="147"/>
        <end position="163"/>
    </location>
</feature>
<keyword evidence="3" id="KW-1185">Reference proteome</keyword>